<dbReference type="EMBL" id="JBHUDY010000001">
    <property type="protein sequence ID" value="MFD1611444.1"/>
    <property type="molecule type" value="Genomic_DNA"/>
</dbReference>
<dbReference type="RefSeq" id="WP_380888038.1">
    <property type="nucleotide sequence ID" value="NZ_JBHUDY010000001.1"/>
</dbReference>
<evidence type="ECO:0000313" key="2">
    <source>
        <dbReference type="Proteomes" id="UP001597115"/>
    </source>
</evidence>
<protein>
    <recommendedName>
        <fullName evidence="3">DUF2889 domain-containing protein</fullName>
    </recommendedName>
</protein>
<reference evidence="2" key="1">
    <citation type="journal article" date="2019" name="Int. J. Syst. Evol. Microbiol.">
        <title>The Global Catalogue of Microorganisms (GCM) 10K type strain sequencing project: providing services to taxonomists for standard genome sequencing and annotation.</title>
        <authorList>
            <consortium name="The Broad Institute Genomics Platform"/>
            <consortium name="The Broad Institute Genome Sequencing Center for Infectious Disease"/>
            <person name="Wu L."/>
            <person name="Ma J."/>
        </authorList>
    </citation>
    <scope>NUCLEOTIDE SEQUENCE [LARGE SCALE GENOMIC DNA]</scope>
    <source>
        <strain evidence="2">CGMCC 1.16275</strain>
    </source>
</reference>
<comment type="caution">
    <text evidence="1">The sequence shown here is derived from an EMBL/GenBank/DDBJ whole genome shotgun (WGS) entry which is preliminary data.</text>
</comment>
<organism evidence="1 2">
    <name type="scientific">Sphingomonas tabacisoli</name>
    <dbReference type="NCBI Taxonomy" id="2249466"/>
    <lineage>
        <taxon>Bacteria</taxon>
        <taxon>Pseudomonadati</taxon>
        <taxon>Pseudomonadota</taxon>
        <taxon>Alphaproteobacteria</taxon>
        <taxon>Sphingomonadales</taxon>
        <taxon>Sphingomonadaceae</taxon>
        <taxon>Sphingomonas</taxon>
    </lineage>
</organism>
<evidence type="ECO:0000313" key="1">
    <source>
        <dbReference type="EMBL" id="MFD1611444.1"/>
    </source>
</evidence>
<evidence type="ECO:0008006" key="3">
    <source>
        <dbReference type="Google" id="ProtNLM"/>
    </source>
</evidence>
<proteinExistence type="predicted"/>
<keyword evidence="2" id="KW-1185">Reference proteome</keyword>
<sequence>MRALKTYRRNPDYGSGAFRRRIRLIHRAGAVLGMLDDNNHAIWVRLRHAEGAITAISGGFHRWPTTGCVDAEIPLQSLVGMSAATPLSELYHGLPLLNCTHMFDLAVMTMRHAGRPEGRRVWDAVVPDAPQDALVASVELDGALVHRWKLSGDIIMEPAALAGQSVVRRFLPWAQAHFTGDALEGALMLRMAVFVSLARRYVTDDRDRPLADFPERHGVCHAYSSPRFERSIQRAGAVVDQSNGVVEQPEPRFSW</sequence>
<accession>A0ABW4I0J3</accession>
<dbReference type="Proteomes" id="UP001597115">
    <property type="component" value="Unassembled WGS sequence"/>
</dbReference>
<gene>
    <name evidence="1" type="ORF">ACFSCW_06475</name>
</gene>
<name>A0ABW4I0J3_9SPHN</name>